<gene>
    <name evidence="6" type="ORF">AB3G39_14805</name>
</gene>
<dbReference type="PANTHER" id="PTHR30408:SF12">
    <property type="entry name" value="TYPE I RESTRICTION ENZYME MJAVIII SPECIFICITY SUBUNIT"/>
    <property type="match status" value="1"/>
</dbReference>
<dbReference type="GO" id="GO:0004519">
    <property type="term" value="F:endonuclease activity"/>
    <property type="evidence" value="ECO:0007669"/>
    <property type="project" value="UniProtKB-KW"/>
</dbReference>
<keyword evidence="6" id="KW-0378">Hydrolase</keyword>
<keyword evidence="6" id="KW-0540">Nuclease</keyword>
<dbReference type="InterPro" id="IPR052021">
    <property type="entry name" value="Type-I_RS_S_subunit"/>
</dbReference>
<feature type="domain" description="Type I restriction modification DNA specificity" evidence="5">
    <location>
        <begin position="229"/>
        <end position="405"/>
    </location>
</feature>
<feature type="domain" description="Type I restriction modification DNA specificity" evidence="5">
    <location>
        <begin position="18"/>
        <end position="194"/>
    </location>
</feature>
<evidence type="ECO:0000256" key="3">
    <source>
        <dbReference type="ARBA" id="ARBA00023125"/>
    </source>
</evidence>
<evidence type="ECO:0000256" key="1">
    <source>
        <dbReference type="ARBA" id="ARBA00010923"/>
    </source>
</evidence>
<protein>
    <submittedName>
        <fullName evidence="6">Restriction endonuclease subunit S</fullName>
        <ecNumber evidence="6">3.1.21.-</ecNumber>
    </submittedName>
</protein>
<reference evidence="6" key="1">
    <citation type="submission" date="2024-07" db="EMBL/GenBank/DDBJ databases">
        <authorList>
            <person name="Biller S.J."/>
        </authorList>
    </citation>
    <scope>NUCLEOTIDE SEQUENCE</scope>
    <source>
        <strain evidence="6">WC2416</strain>
    </source>
</reference>
<dbReference type="GO" id="GO:0009307">
    <property type="term" value="P:DNA restriction-modification system"/>
    <property type="evidence" value="ECO:0007669"/>
    <property type="project" value="UniProtKB-KW"/>
</dbReference>
<dbReference type="RefSeq" id="WP_369769457.1">
    <property type="nucleotide sequence ID" value="NZ_CP165626.1"/>
</dbReference>
<keyword evidence="6" id="KW-0255">Endonuclease</keyword>
<name>A0AB39W937_9FLAO</name>
<evidence type="ECO:0000256" key="2">
    <source>
        <dbReference type="ARBA" id="ARBA00022747"/>
    </source>
</evidence>
<keyword evidence="2" id="KW-0680">Restriction system</keyword>
<comment type="similarity">
    <text evidence="1">Belongs to the type-I restriction system S methylase family.</text>
</comment>
<dbReference type="InterPro" id="IPR044946">
    <property type="entry name" value="Restrct_endonuc_typeI_TRD_sf"/>
</dbReference>
<dbReference type="PANTHER" id="PTHR30408">
    <property type="entry name" value="TYPE-1 RESTRICTION ENZYME ECOKI SPECIFICITY PROTEIN"/>
    <property type="match status" value="1"/>
</dbReference>
<proteinExistence type="inferred from homology"/>
<dbReference type="Gene3D" id="1.10.287.1120">
    <property type="entry name" value="Bipartite methylase S protein"/>
    <property type="match status" value="1"/>
</dbReference>
<evidence type="ECO:0000259" key="5">
    <source>
        <dbReference type="Pfam" id="PF01420"/>
    </source>
</evidence>
<dbReference type="SUPFAM" id="SSF116734">
    <property type="entry name" value="DNA methylase specificity domain"/>
    <property type="match status" value="2"/>
</dbReference>
<organism evidence="6">
    <name type="scientific">Flavobacterium sp. WC2416</name>
    <dbReference type="NCBI Taxonomy" id="3234141"/>
    <lineage>
        <taxon>Bacteria</taxon>
        <taxon>Pseudomonadati</taxon>
        <taxon>Bacteroidota</taxon>
        <taxon>Flavobacteriia</taxon>
        <taxon>Flavobacteriales</taxon>
        <taxon>Flavobacteriaceae</taxon>
        <taxon>Flavobacterium</taxon>
    </lineage>
</organism>
<dbReference type="Pfam" id="PF01420">
    <property type="entry name" value="Methylase_S"/>
    <property type="match status" value="2"/>
</dbReference>
<keyword evidence="3" id="KW-0238">DNA-binding</keyword>
<feature type="coiled-coil region" evidence="4">
    <location>
        <begin position="387"/>
        <end position="414"/>
    </location>
</feature>
<dbReference type="REBASE" id="858455">
    <property type="entry name" value="S2.Fsp6ORF14835P"/>
</dbReference>
<accession>A0AB39W937</accession>
<dbReference type="InterPro" id="IPR000055">
    <property type="entry name" value="Restrct_endonuc_typeI_TRD"/>
</dbReference>
<dbReference type="Gene3D" id="3.90.220.20">
    <property type="entry name" value="DNA methylase specificity domains"/>
    <property type="match status" value="2"/>
</dbReference>
<dbReference type="EMBL" id="CP165626">
    <property type="protein sequence ID" value="XDU98418.1"/>
    <property type="molecule type" value="Genomic_DNA"/>
</dbReference>
<evidence type="ECO:0000256" key="4">
    <source>
        <dbReference type="SAM" id="Coils"/>
    </source>
</evidence>
<dbReference type="AlphaFoldDB" id="A0AB39W937"/>
<evidence type="ECO:0000313" key="6">
    <source>
        <dbReference type="EMBL" id="XDU98418.1"/>
    </source>
</evidence>
<sequence length="423" mass="47766">MLKVLSNNYKETSFGDIPIEWDVKKLGDLGKVISGLTYSPDDICEETGTLVLRSSNVQDGQIKFDDNVFVKVNSGGYNQVQYNDILICVRNGSKSLIGKNALITKEATGMAFGAFMTIFRGEYNNYLYQVFNTDIYYREIHKNLGATINSINGSDLKEFKIPIPPLPEQQKIASILSTWDKAIEINKKILSDLEIIKKSMTINVLSGKNRFREFLKNNEISDKKGYKIPNDWEVISLSAVLEQIKNSVKPEKDKLYKQIGIRSHAKGIFYKEAVTGESLGNKSVFAVEPDCFMVNIVFAWEHAIAKTTTAELDMIVSHRFPMYKPLASKLDLDYLLFFFKSKKGKDLLGLASPGGAGRNKTLGQKEFLKLKIPLPSINEQKAIAIFLETYDLEIKLCKQKLEKLQLQKKGLMQQLLTGKIRTT</sequence>
<keyword evidence="4" id="KW-0175">Coiled coil</keyword>
<dbReference type="GO" id="GO:0016787">
    <property type="term" value="F:hydrolase activity"/>
    <property type="evidence" value="ECO:0007669"/>
    <property type="project" value="UniProtKB-KW"/>
</dbReference>
<dbReference type="CDD" id="cd17265">
    <property type="entry name" value="RMtype1_S_Eco4255III-TRD2-CR2_like"/>
    <property type="match status" value="1"/>
</dbReference>
<dbReference type="EC" id="3.1.21.-" evidence="6"/>
<dbReference type="GO" id="GO:0003677">
    <property type="term" value="F:DNA binding"/>
    <property type="evidence" value="ECO:0007669"/>
    <property type="project" value="UniProtKB-KW"/>
</dbReference>